<evidence type="ECO:0000256" key="3">
    <source>
        <dbReference type="ARBA" id="ARBA00012438"/>
    </source>
</evidence>
<dbReference type="InterPro" id="IPR003594">
    <property type="entry name" value="HATPase_dom"/>
</dbReference>
<dbReference type="Pfam" id="PF00672">
    <property type="entry name" value="HAMP"/>
    <property type="match status" value="1"/>
</dbReference>
<keyword evidence="4" id="KW-1003">Cell membrane</keyword>
<keyword evidence="6" id="KW-0808">Transferase</keyword>
<comment type="catalytic activity">
    <reaction evidence="1">
        <text>ATP + protein L-histidine = ADP + protein N-phospho-L-histidine.</text>
        <dbReference type="EC" id="2.7.13.3"/>
    </reaction>
</comment>
<dbReference type="GO" id="GO:0005524">
    <property type="term" value="F:ATP binding"/>
    <property type="evidence" value="ECO:0007669"/>
    <property type="project" value="UniProtKB-KW"/>
</dbReference>
<evidence type="ECO:0000256" key="10">
    <source>
        <dbReference type="ARBA" id="ARBA00022840"/>
    </source>
</evidence>
<dbReference type="PANTHER" id="PTHR45436">
    <property type="entry name" value="SENSOR HISTIDINE KINASE YKOH"/>
    <property type="match status" value="1"/>
</dbReference>
<gene>
    <name evidence="17" type="ORF">PAT3040_01057</name>
</gene>
<evidence type="ECO:0000256" key="1">
    <source>
        <dbReference type="ARBA" id="ARBA00000085"/>
    </source>
</evidence>
<protein>
    <recommendedName>
        <fullName evidence="3">histidine kinase</fullName>
        <ecNumber evidence="3">2.7.13.3</ecNumber>
    </recommendedName>
</protein>
<feature type="transmembrane region" description="Helical" evidence="14">
    <location>
        <begin position="7"/>
        <end position="30"/>
    </location>
</feature>
<feature type="domain" description="Histidine kinase" evidence="15">
    <location>
        <begin position="260"/>
        <end position="495"/>
    </location>
</feature>
<dbReference type="PANTHER" id="PTHR45436:SF5">
    <property type="entry name" value="SENSOR HISTIDINE KINASE TRCS"/>
    <property type="match status" value="1"/>
</dbReference>
<dbReference type="PRINTS" id="PR00344">
    <property type="entry name" value="BCTRLSENSOR"/>
</dbReference>
<evidence type="ECO:0000256" key="11">
    <source>
        <dbReference type="ARBA" id="ARBA00022989"/>
    </source>
</evidence>
<dbReference type="SUPFAM" id="SSF158472">
    <property type="entry name" value="HAMP domain-like"/>
    <property type="match status" value="1"/>
</dbReference>
<dbReference type="RefSeq" id="WP_108991815.1">
    <property type="nucleotide sequence ID" value="NZ_BDQX01000051.1"/>
</dbReference>
<evidence type="ECO:0000256" key="13">
    <source>
        <dbReference type="ARBA" id="ARBA00023136"/>
    </source>
</evidence>
<keyword evidence="9 17" id="KW-0418">Kinase</keyword>
<dbReference type="Pfam" id="PF02518">
    <property type="entry name" value="HATPase_c"/>
    <property type="match status" value="1"/>
</dbReference>
<dbReference type="SUPFAM" id="SSF55874">
    <property type="entry name" value="ATPase domain of HSP90 chaperone/DNA topoisomerase II/histidine kinase"/>
    <property type="match status" value="1"/>
</dbReference>
<dbReference type="GO" id="GO:0005886">
    <property type="term" value="C:plasma membrane"/>
    <property type="evidence" value="ECO:0007669"/>
    <property type="project" value="UniProtKB-SubCell"/>
</dbReference>
<sequence length="512" mass="57208">MSIRLRLTLWYSGLLAATLLVFGISLYVFMNWNTYADVKSQLKSTSDSLGFTLITQNGQLRSIDLNWESRSQLASIQEKQMYLQLNNYEDGYITRSPNLMQLDDLIIPYPDAKSNPVDGFFTKNVTIGKEKYKMITYQKAIPYKGKLIGIFQVGTFTFNEDKQMSGLRTILIFLSVAVVLIAFTVGLLIARQALRPIERVITATRQIEKGSDLSVRIPEGGPQDEIGTLVDTLNKMLSRLERAYNELDDAYKVQRRFVSDASHELRTPLTTIRGNIDLLEKMWSQAKLESGSGAAAASALPLSSEHFGISTEAISDISAETKRMSTLVNDLLALARADAGYVMEKELLQLRALTEDVARRAALLPRNAEWKVGDLSKLDHVAVYGNHDYVQQLLFIFIENAFKYTPSGHVELSSVRREGHVGWMVRDTGIGMNPDEIPHIFNRFYRADESRGVTVGTGLGLSIAKWILDEHGGSVEVTTLEQAGTTFIIWLPIDFSPRSNSSIMGGTDLDED</sequence>
<keyword evidence="13 14" id="KW-0472">Membrane</keyword>
<dbReference type="Proteomes" id="UP000245202">
    <property type="component" value="Unassembled WGS sequence"/>
</dbReference>
<dbReference type="Gene3D" id="3.30.565.10">
    <property type="entry name" value="Histidine kinase-like ATPase, C-terminal domain"/>
    <property type="match status" value="1"/>
</dbReference>
<comment type="subcellular location">
    <subcellularLocation>
        <location evidence="2">Cell membrane</location>
        <topology evidence="2">Multi-pass membrane protein</topology>
    </subcellularLocation>
</comment>
<dbReference type="InterPro" id="IPR036097">
    <property type="entry name" value="HisK_dim/P_sf"/>
</dbReference>
<feature type="transmembrane region" description="Helical" evidence="14">
    <location>
        <begin position="170"/>
        <end position="190"/>
    </location>
</feature>
<evidence type="ECO:0000256" key="5">
    <source>
        <dbReference type="ARBA" id="ARBA00022553"/>
    </source>
</evidence>
<name>A0A2R5EIT7_9BACL</name>
<keyword evidence="8" id="KW-0547">Nucleotide-binding</keyword>
<dbReference type="EMBL" id="BDQX01000051">
    <property type="protein sequence ID" value="GBG06530.1"/>
    <property type="molecule type" value="Genomic_DNA"/>
</dbReference>
<evidence type="ECO:0000256" key="7">
    <source>
        <dbReference type="ARBA" id="ARBA00022692"/>
    </source>
</evidence>
<dbReference type="SUPFAM" id="SSF47384">
    <property type="entry name" value="Homodimeric domain of signal transducing histidine kinase"/>
    <property type="match status" value="1"/>
</dbReference>
<dbReference type="CDD" id="cd00082">
    <property type="entry name" value="HisKA"/>
    <property type="match status" value="1"/>
</dbReference>
<accession>A0A2R5EIT7</accession>
<evidence type="ECO:0000256" key="9">
    <source>
        <dbReference type="ARBA" id="ARBA00022777"/>
    </source>
</evidence>
<evidence type="ECO:0000256" key="12">
    <source>
        <dbReference type="ARBA" id="ARBA00023012"/>
    </source>
</evidence>
<dbReference type="InterPro" id="IPR004358">
    <property type="entry name" value="Sig_transdc_His_kin-like_C"/>
</dbReference>
<keyword evidence="18" id="KW-1185">Reference proteome</keyword>
<reference evidence="17 18" key="1">
    <citation type="submission" date="2017-08" db="EMBL/GenBank/DDBJ databases">
        <title>Substantial Increase in Enzyme Production by Combined Drug-Resistance Mutations in Paenibacillus agaridevorans.</title>
        <authorList>
            <person name="Tanaka Y."/>
            <person name="Funane K."/>
            <person name="Hosaka T."/>
            <person name="Shiwa Y."/>
            <person name="Fujita N."/>
            <person name="Miyazaki T."/>
            <person name="Yoshikawa H."/>
            <person name="Murakami K."/>
            <person name="Kasahara K."/>
            <person name="Inaoka T."/>
            <person name="Hiraga Y."/>
            <person name="Ochi K."/>
        </authorList>
    </citation>
    <scope>NUCLEOTIDE SEQUENCE [LARGE SCALE GENOMIC DNA]</scope>
    <source>
        <strain evidence="17 18">T-3040</strain>
    </source>
</reference>
<evidence type="ECO:0000313" key="17">
    <source>
        <dbReference type="EMBL" id="GBG06530.1"/>
    </source>
</evidence>
<dbReference type="CDD" id="cd00075">
    <property type="entry name" value="HATPase"/>
    <property type="match status" value="1"/>
</dbReference>
<evidence type="ECO:0000259" key="15">
    <source>
        <dbReference type="PROSITE" id="PS50109"/>
    </source>
</evidence>
<dbReference type="InterPro" id="IPR003660">
    <property type="entry name" value="HAMP_dom"/>
</dbReference>
<comment type="caution">
    <text evidence="17">The sequence shown here is derived from an EMBL/GenBank/DDBJ whole genome shotgun (WGS) entry which is preliminary data.</text>
</comment>
<dbReference type="Gene3D" id="6.10.340.10">
    <property type="match status" value="1"/>
</dbReference>
<keyword evidence="10" id="KW-0067">ATP-binding</keyword>
<dbReference type="InterPro" id="IPR036890">
    <property type="entry name" value="HATPase_C_sf"/>
</dbReference>
<evidence type="ECO:0000256" key="8">
    <source>
        <dbReference type="ARBA" id="ARBA00022741"/>
    </source>
</evidence>
<dbReference type="AlphaFoldDB" id="A0A2R5EIT7"/>
<dbReference type="InterPro" id="IPR005467">
    <property type="entry name" value="His_kinase_dom"/>
</dbReference>
<proteinExistence type="predicted"/>
<dbReference type="InterPro" id="IPR003661">
    <property type="entry name" value="HisK_dim/P_dom"/>
</dbReference>
<dbReference type="GO" id="GO:0000155">
    <property type="term" value="F:phosphorelay sensor kinase activity"/>
    <property type="evidence" value="ECO:0007669"/>
    <property type="project" value="InterPro"/>
</dbReference>
<keyword evidence="11 14" id="KW-1133">Transmembrane helix</keyword>
<dbReference type="Gene3D" id="1.10.287.130">
    <property type="match status" value="1"/>
</dbReference>
<dbReference type="SMART" id="SM00304">
    <property type="entry name" value="HAMP"/>
    <property type="match status" value="1"/>
</dbReference>
<feature type="domain" description="HAMP" evidence="16">
    <location>
        <begin position="191"/>
        <end position="245"/>
    </location>
</feature>
<evidence type="ECO:0000256" key="2">
    <source>
        <dbReference type="ARBA" id="ARBA00004651"/>
    </source>
</evidence>
<keyword evidence="7 14" id="KW-0812">Transmembrane</keyword>
<dbReference type="SMART" id="SM00388">
    <property type="entry name" value="HisKA"/>
    <property type="match status" value="1"/>
</dbReference>
<evidence type="ECO:0000256" key="4">
    <source>
        <dbReference type="ARBA" id="ARBA00022475"/>
    </source>
</evidence>
<dbReference type="InterPro" id="IPR050428">
    <property type="entry name" value="TCS_sensor_his_kinase"/>
</dbReference>
<evidence type="ECO:0000256" key="14">
    <source>
        <dbReference type="SAM" id="Phobius"/>
    </source>
</evidence>
<organism evidence="17 18">
    <name type="scientific">Paenibacillus agaridevorans</name>
    <dbReference type="NCBI Taxonomy" id="171404"/>
    <lineage>
        <taxon>Bacteria</taxon>
        <taxon>Bacillati</taxon>
        <taxon>Bacillota</taxon>
        <taxon>Bacilli</taxon>
        <taxon>Bacillales</taxon>
        <taxon>Paenibacillaceae</taxon>
        <taxon>Paenibacillus</taxon>
    </lineage>
</organism>
<evidence type="ECO:0000313" key="18">
    <source>
        <dbReference type="Proteomes" id="UP000245202"/>
    </source>
</evidence>
<evidence type="ECO:0000259" key="16">
    <source>
        <dbReference type="PROSITE" id="PS50885"/>
    </source>
</evidence>
<keyword evidence="12" id="KW-0902">Two-component regulatory system</keyword>
<evidence type="ECO:0000256" key="6">
    <source>
        <dbReference type="ARBA" id="ARBA00022679"/>
    </source>
</evidence>
<dbReference type="CDD" id="cd06225">
    <property type="entry name" value="HAMP"/>
    <property type="match status" value="1"/>
</dbReference>
<dbReference type="Pfam" id="PF00512">
    <property type="entry name" value="HisKA"/>
    <property type="match status" value="1"/>
</dbReference>
<dbReference type="SMART" id="SM00387">
    <property type="entry name" value="HATPase_c"/>
    <property type="match status" value="1"/>
</dbReference>
<dbReference type="EC" id="2.7.13.3" evidence="3"/>
<dbReference type="PROSITE" id="PS50109">
    <property type="entry name" value="HIS_KIN"/>
    <property type="match status" value="1"/>
</dbReference>
<keyword evidence="5" id="KW-0597">Phosphoprotein</keyword>
<dbReference type="PROSITE" id="PS50885">
    <property type="entry name" value="HAMP"/>
    <property type="match status" value="1"/>
</dbReference>